<comment type="similarity">
    <text evidence="4">Belongs to the P4HA family.</text>
</comment>
<dbReference type="Gene3D" id="2.60.120.620">
    <property type="entry name" value="q2cbj1_9rhob like domain"/>
    <property type="match status" value="1"/>
</dbReference>
<dbReference type="InterPro" id="IPR045054">
    <property type="entry name" value="P4HA-like"/>
</dbReference>
<keyword evidence="8" id="KW-0847">Vitamin C</keyword>
<dbReference type="PhylomeDB" id="B4K175"/>
<sequence length="518" mass="59703">MLSQSSCIYLCLLLSGFFGILVTGEFYSSIDKMEILGEMEETLVEATHIYLVQQQQQFQLLSSFVDRIRREHASASEMHEQNEEYLEQPLQAFRLIKRLVIDWKDLNHLLAMNELKANYRNLLDEMDKEVEVLPNLEELQGAIKGLVRLQDVYNLTASDLADGNLNGKKTDSALNWRDCFEIGVQLYEMAEYKRALQWFVLADKLLDEVHGDNTLKMATEVYEYLALTYIELGEMNTAQETLTKLLTWNSAHPTQHIQAHLDHRMPKCPIKKEDSEYFSDYVRLCQGKRLPEIKTNQSSPRCYLDSNQHAYFKLSPLKVEQVNLAPDINIYYDVLNDNQIKSILELSTEFESFRSSVNKYNVTDKRVSQQVWLNYSSPIMRTYRQLVGAISGFNMTNAEIMQVANYGIGGQYEPHHDFSGANLAARYANFGDRISTNMIYLSDVQQGGYTVFPTQNVFVKPIKGAMVMWHNLLRSLDGDRRTLHAGCPVIEGTKRIGNIWIHSGYQEFRRPCTLNSKE</sequence>
<dbReference type="PANTHER" id="PTHR10869:SF244">
    <property type="entry name" value="PROLYL 4-HYDROXYLASE SUBUNIT ALPHA-2"/>
    <property type="match status" value="1"/>
</dbReference>
<dbReference type="SUPFAM" id="SSF48452">
    <property type="entry name" value="TPR-like"/>
    <property type="match status" value="1"/>
</dbReference>
<dbReference type="EC" id="1.14.11.2" evidence="5"/>
<evidence type="ECO:0000256" key="8">
    <source>
        <dbReference type="ARBA" id="ARBA00022896"/>
    </source>
</evidence>
<evidence type="ECO:0000256" key="12">
    <source>
        <dbReference type="ARBA" id="ARBA00023180"/>
    </source>
</evidence>
<evidence type="ECO:0000313" key="15">
    <source>
        <dbReference type="EMBL" id="EDV90364.1"/>
    </source>
</evidence>
<evidence type="ECO:0000256" key="4">
    <source>
        <dbReference type="ARBA" id="ARBA00006511"/>
    </source>
</evidence>
<feature type="transmembrane region" description="Helical" evidence="13">
    <location>
        <begin position="7"/>
        <end position="27"/>
    </location>
</feature>
<feature type="domain" description="Fe2OG dioxygenase" evidence="14">
    <location>
        <begin position="397"/>
        <end position="503"/>
    </location>
</feature>
<dbReference type="STRING" id="7222.B4K175"/>
<dbReference type="PROSITE" id="PS51471">
    <property type="entry name" value="FE2OG_OXY"/>
    <property type="match status" value="1"/>
</dbReference>
<evidence type="ECO:0000256" key="10">
    <source>
        <dbReference type="ARBA" id="ARBA00023002"/>
    </source>
</evidence>
<keyword evidence="10" id="KW-0560">Oxidoreductase</keyword>
<name>B4K175_DROGR</name>
<dbReference type="OMA" id="RIATHLF"/>
<keyword evidence="16" id="KW-1185">Reference proteome</keyword>
<dbReference type="eggNOG" id="KOG1591">
    <property type="taxonomic scope" value="Eukaryota"/>
</dbReference>
<keyword evidence="7" id="KW-0256">Endoplasmic reticulum</keyword>
<dbReference type="GO" id="GO:0005506">
    <property type="term" value="F:iron ion binding"/>
    <property type="evidence" value="ECO:0007669"/>
    <property type="project" value="InterPro"/>
</dbReference>
<comment type="function">
    <text evidence="2">Catalyzes the post-translational formation of 4-hydroxyproline in -Xaa-Pro-Gly- sequences in collagens and other proteins.</text>
</comment>
<comment type="subcellular location">
    <subcellularLocation>
        <location evidence="3">Endoplasmic reticulum lumen</location>
    </subcellularLocation>
</comment>
<dbReference type="OrthoDB" id="420380at2759"/>
<proteinExistence type="inferred from homology"/>
<dbReference type="KEGG" id="dgr:6570819"/>
<keyword evidence="13" id="KW-0472">Membrane</keyword>
<dbReference type="GO" id="GO:0005788">
    <property type="term" value="C:endoplasmic reticulum lumen"/>
    <property type="evidence" value="ECO:0007669"/>
    <property type="project" value="UniProtKB-SubCell"/>
</dbReference>
<dbReference type="InterPro" id="IPR005123">
    <property type="entry name" value="Oxoglu/Fe-dep_dioxygenase_dom"/>
</dbReference>
<evidence type="ECO:0000256" key="6">
    <source>
        <dbReference type="ARBA" id="ARBA00022723"/>
    </source>
</evidence>
<keyword evidence="13" id="KW-0812">Transmembrane</keyword>
<organism evidence="16">
    <name type="scientific">Drosophila grimshawi</name>
    <name type="common">Hawaiian fruit fly</name>
    <name type="synonym">Idiomyia grimshawi</name>
    <dbReference type="NCBI Taxonomy" id="7222"/>
    <lineage>
        <taxon>Eukaryota</taxon>
        <taxon>Metazoa</taxon>
        <taxon>Ecdysozoa</taxon>
        <taxon>Arthropoda</taxon>
        <taxon>Hexapoda</taxon>
        <taxon>Insecta</taxon>
        <taxon>Pterygota</taxon>
        <taxon>Neoptera</taxon>
        <taxon>Endopterygota</taxon>
        <taxon>Diptera</taxon>
        <taxon>Brachycera</taxon>
        <taxon>Muscomorpha</taxon>
        <taxon>Ephydroidea</taxon>
        <taxon>Drosophilidae</taxon>
        <taxon>Drosophila</taxon>
        <taxon>Hawaiian Drosophila</taxon>
    </lineage>
</organism>
<evidence type="ECO:0000256" key="11">
    <source>
        <dbReference type="ARBA" id="ARBA00023004"/>
    </source>
</evidence>
<keyword evidence="12" id="KW-0325">Glycoprotein</keyword>
<dbReference type="Pfam" id="PF13640">
    <property type="entry name" value="2OG-FeII_Oxy_3"/>
    <property type="match status" value="1"/>
</dbReference>
<keyword evidence="6" id="KW-0479">Metal-binding</keyword>
<dbReference type="EMBL" id="CH916844">
    <property type="protein sequence ID" value="EDV90364.1"/>
    <property type="molecule type" value="Genomic_DNA"/>
</dbReference>
<gene>
    <name evidence="15" type="primary">Dgri\GH12978</name>
    <name evidence="15" type="ORF">Dgri_GH12978</name>
</gene>
<dbReference type="Gene3D" id="6.10.140.1460">
    <property type="match status" value="1"/>
</dbReference>
<dbReference type="InterPro" id="IPR044862">
    <property type="entry name" value="Pro_4_hyd_alph_FE2OG_OXY"/>
</dbReference>
<evidence type="ECO:0000256" key="3">
    <source>
        <dbReference type="ARBA" id="ARBA00004319"/>
    </source>
</evidence>
<dbReference type="HOGENOM" id="CLU_024155_1_1_1"/>
<dbReference type="Pfam" id="PF08336">
    <property type="entry name" value="P4Ha_N"/>
    <property type="match status" value="1"/>
</dbReference>
<dbReference type="PANTHER" id="PTHR10869">
    <property type="entry name" value="PROLYL 4-HYDROXYLASE ALPHA SUBUNIT"/>
    <property type="match status" value="1"/>
</dbReference>
<dbReference type="Pfam" id="PF23558">
    <property type="entry name" value="TPR_P4H"/>
    <property type="match status" value="1"/>
</dbReference>
<evidence type="ECO:0000313" key="16">
    <source>
        <dbReference type="Proteomes" id="UP000001070"/>
    </source>
</evidence>
<keyword evidence="9" id="KW-0223">Dioxygenase</keyword>
<dbReference type="GO" id="GO:0031418">
    <property type="term" value="F:L-ascorbic acid binding"/>
    <property type="evidence" value="ECO:0007669"/>
    <property type="project" value="UniProtKB-KW"/>
</dbReference>
<evidence type="ECO:0000256" key="7">
    <source>
        <dbReference type="ARBA" id="ARBA00022824"/>
    </source>
</evidence>
<evidence type="ECO:0000256" key="9">
    <source>
        <dbReference type="ARBA" id="ARBA00022964"/>
    </source>
</evidence>
<dbReference type="InParanoid" id="B4K175"/>
<evidence type="ECO:0000256" key="13">
    <source>
        <dbReference type="SAM" id="Phobius"/>
    </source>
</evidence>
<comment type="cofactor">
    <cofactor evidence="1">
        <name>L-ascorbate</name>
        <dbReference type="ChEBI" id="CHEBI:38290"/>
    </cofactor>
</comment>
<dbReference type="InterPro" id="IPR059068">
    <property type="entry name" value="TPR_P4H"/>
</dbReference>
<dbReference type="InterPro" id="IPR011990">
    <property type="entry name" value="TPR-like_helical_dom_sf"/>
</dbReference>
<reference evidence="15 16" key="1">
    <citation type="journal article" date="2007" name="Nature">
        <title>Evolution of genes and genomes on the Drosophila phylogeny.</title>
        <authorList>
            <consortium name="Drosophila 12 Genomes Consortium"/>
            <person name="Clark A.G."/>
            <person name="Eisen M.B."/>
            <person name="Smith D.R."/>
            <person name="Bergman C.M."/>
            <person name="Oliver B."/>
            <person name="Markow T.A."/>
            <person name="Kaufman T.C."/>
            <person name="Kellis M."/>
            <person name="Gelbart W."/>
            <person name="Iyer V.N."/>
            <person name="Pollard D.A."/>
            <person name="Sackton T.B."/>
            <person name="Larracuente A.M."/>
            <person name="Singh N.D."/>
            <person name="Abad J.P."/>
            <person name="Abt D.N."/>
            <person name="Adryan B."/>
            <person name="Aguade M."/>
            <person name="Akashi H."/>
            <person name="Anderson W.W."/>
            <person name="Aquadro C.F."/>
            <person name="Ardell D.H."/>
            <person name="Arguello R."/>
            <person name="Artieri C.G."/>
            <person name="Barbash D.A."/>
            <person name="Barker D."/>
            <person name="Barsanti P."/>
            <person name="Batterham P."/>
            <person name="Batzoglou S."/>
            <person name="Begun D."/>
            <person name="Bhutkar A."/>
            <person name="Blanco E."/>
            <person name="Bosak S.A."/>
            <person name="Bradley R.K."/>
            <person name="Brand A.D."/>
            <person name="Brent M.R."/>
            <person name="Brooks A.N."/>
            <person name="Brown R.H."/>
            <person name="Butlin R.K."/>
            <person name="Caggese C."/>
            <person name="Calvi B.R."/>
            <person name="Bernardo de Carvalho A."/>
            <person name="Caspi A."/>
            <person name="Castrezana S."/>
            <person name="Celniker S.E."/>
            <person name="Chang J.L."/>
            <person name="Chapple C."/>
            <person name="Chatterji S."/>
            <person name="Chinwalla A."/>
            <person name="Civetta A."/>
            <person name="Clifton S.W."/>
            <person name="Comeron J.M."/>
            <person name="Costello J.C."/>
            <person name="Coyne J.A."/>
            <person name="Daub J."/>
            <person name="David R.G."/>
            <person name="Delcher A.L."/>
            <person name="Delehaunty K."/>
            <person name="Do C.B."/>
            <person name="Ebling H."/>
            <person name="Edwards K."/>
            <person name="Eickbush T."/>
            <person name="Evans J.D."/>
            <person name="Filipski A."/>
            <person name="Findeiss S."/>
            <person name="Freyhult E."/>
            <person name="Fulton L."/>
            <person name="Fulton R."/>
            <person name="Garcia A.C."/>
            <person name="Gardiner A."/>
            <person name="Garfield D.A."/>
            <person name="Garvin B.E."/>
            <person name="Gibson G."/>
            <person name="Gilbert D."/>
            <person name="Gnerre S."/>
            <person name="Godfrey J."/>
            <person name="Good R."/>
            <person name="Gotea V."/>
            <person name="Gravely B."/>
            <person name="Greenberg A.J."/>
            <person name="Griffiths-Jones S."/>
            <person name="Gross S."/>
            <person name="Guigo R."/>
            <person name="Gustafson E.A."/>
            <person name="Haerty W."/>
            <person name="Hahn M.W."/>
            <person name="Halligan D.L."/>
            <person name="Halpern A.L."/>
            <person name="Halter G.M."/>
            <person name="Han M.V."/>
            <person name="Heger A."/>
            <person name="Hillier L."/>
            <person name="Hinrichs A.S."/>
            <person name="Holmes I."/>
            <person name="Hoskins R.A."/>
            <person name="Hubisz M.J."/>
            <person name="Hultmark D."/>
            <person name="Huntley M.A."/>
            <person name="Jaffe D.B."/>
            <person name="Jagadeeshan S."/>
            <person name="Jeck W.R."/>
            <person name="Johnson J."/>
            <person name="Jones C.D."/>
            <person name="Jordan W.C."/>
            <person name="Karpen G.H."/>
            <person name="Kataoka E."/>
            <person name="Keightley P.D."/>
            <person name="Kheradpour P."/>
            <person name="Kirkness E.F."/>
            <person name="Koerich L.B."/>
            <person name="Kristiansen K."/>
            <person name="Kudrna D."/>
            <person name="Kulathinal R.J."/>
            <person name="Kumar S."/>
            <person name="Kwok R."/>
            <person name="Lander E."/>
            <person name="Langley C.H."/>
            <person name="Lapoint R."/>
            <person name="Lazzaro B.P."/>
            <person name="Lee S.J."/>
            <person name="Levesque L."/>
            <person name="Li R."/>
            <person name="Lin C.F."/>
            <person name="Lin M.F."/>
            <person name="Lindblad-Toh K."/>
            <person name="Llopart A."/>
            <person name="Long M."/>
            <person name="Low L."/>
            <person name="Lozovsky E."/>
            <person name="Lu J."/>
            <person name="Luo M."/>
            <person name="Machado C.A."/>
            <person name="Makalowski W."/>
            <person name="Marzo M."/>
            <person name="Matsuda M."/>
            <person name="Matzkin L."/>
            <person name="McAllister B."/>
            <person name="McBride C.S."/>
            <person name="McKernan B."/>
            <person name="McKernan K."/>
            <person name="Mendez-Lago M."/>
            <person name="Minx P."/>
            <person name="Mollenhauer M.U."/>
            <person name="Montooth K."/>
            <person name="Mount S.M."/>
            <person name="Mu X."/>
            <person name="Myers E."/>
            <person name="Negre B."/>
            <person name="Newfeld S."/>
            <person name="Nielsen R."/>
            <person name="Noor M.A."/>
            <person name="O'Grady P."/>
            <person name="Pachter L."/>
            <person name="Papaceit M."/>
            <person name="Parisi M.J."/>
            <person name="Parisi M."/>
            <person name="Parts L."/>
            <person name="Pedersen J.S."/>
            <person name="Pesole G."/>
            <person name="Phillippy A.M."/>
            <person name="Ponting C.P."/>
            <person name="Pop M."/>
            <person name="Porcelli D."/>
            <person name="Powell J.R."/>
            <person name="Prohaska S."/>
            <person name="Pruitt K."/>
            <person name="Puig M."/>
            <person name="Quesneville H."/>
            <person name="Ram K.R."/>
            <person name="Rand D."/>
            <person name="Rasmussen M.D."/>
            <person name="Reed L.K."/>
            <person name="Reenan R."/>
            <person name="Reily A."/>
            <person name="Remington K.A."/>
            <person name="Rieger T.T."/>
            <person name="Ritchie M.G."/>
            <person name="Robin C."/>
            <person name="Rogers Y.H."/>
            <person name="Rohde C."/>
            <person name="Rozas J."/>
            <person name="Rubenfield M.J."/>
            <person name="Ruiz A."/>
            <person name="Russo S."/>
            <person name="Salzberg S.L."/>
            <person name="Sanchez-Gracia A."/>
            <person name="Saranga D.J."/>
            <person name="Sato H."/>
            <person name="Schaeffer S.W."/>
            <person name="Schatz M.C."/>
            <person name="Schlenke T."/>
            <person name="Schwartz R."/>
            <person name="Segarra C."/>
            <person name="Singh R.S."/>
            <person name="Sirot L."/>
            <person name="Sirota M."/>
            <person name="Sisneros N.B."/>
            <person name="Smith C.D."/>
            <person name="Smith T.F."/>
            <person name="Spieth J."/>
            <person name="Stage D.E."/>
            <person name="Stark A."/>
            <person name="Stephan W."/>
            <person name="Strausberg R.L."/>
            <person name="Strempel S."/>
            <person name="Sturgill D."/>
            <person name="Sutton G."/>
            <person name="Sutton G.G."/>
            <person name="Tao W."/>
            <person name="Teichmann S."/>
            <person name="Tobari Y.N."/>
            <person name="Tomimura Y."/>
            <person name="Tsolas J.M."/>
            <person name="Valente V.L."/>
            <person name="Venter E."/>
            <person name="Venter J.C."/>
            <person name="Vicario S."/>
            <person name="Vieira F.G."/>
            <person name="Vilella A.J."/>
            <person name="Villasante A."/>
            <person name="Walenz B."/>
            <person name="Wang J."/>
            <person name="Wasserman M."/>
            <person name="Watts T."/>
            <person name="Wilson D."/>
            <person name="Wilson R.K."/>
            <person name="Wing R.A."/>
            <person name="Wolfner M.F."/>
            <person name="Wong A."/>
            <person name="Wong G.K."/>
            <person name="Wu C.I."/>
            <person name="Wu G."/>
            <person name="Yamamoto D."/>
            <person name="Yang H.P."/>
            <person name="Yang S.P."/>
            <person name="Yorke J.A."/>
            <person name="Yoshida K."/>
            <person name="Zdobnov E."/>
            <person name="Zhang P."/>
            <person name="Zhang Y."/>
            <person name="Zimin A.V."/>
            <person name="Baldwin J."/>
            <person name="Abdouelleil A."/>
            <person name="Abdulkadir J."/>
            <person name="Abebe A."/>
            <person name="Abera B."/>
            <person name="Abreu J."/>
            <person name="Acer S.C."/>
            <person name="Aftuck L."/>
            <person name="Alexander A."/>
            <person name="An P."/>
            <person name="Anderson E."/>
            <person name="Anderson S."/>
            <person name="Arachi H."/>
            <person name="Azer M."/>
            <person name="Bachantsang P."/>
            <person name="Barry A."/>
            <person name="Bayul T."/>
            <person name="Berlin A."/>
            <person name="Bessette D."/>
            <person name="Bloom T."/>
            <person name="Blye J."/>
            <person name="Boguslavskiy L."/>
            <person name="Bonnet C."/>
            <person name="Boukhgalter B."/>
            <person name="Bourzgui I."/>
            <person name="Brown A."/>
            <person name="Cahill P."/>
            <person name="Channer S."/>
            <person name="Cheshatsang Y."/>
            <person name="Chuda L."/>
            <person name="Citroen M."/>
            <person name="Collymore A."/>
            <person name="Cooke P."/>
            <person name="Costello M."/>
            <person name="D'Aco K."/>
            <person name="Daza R."/>
            <person name="De Haan G."/>
            <person name="DeGray S."/>
            <person name="DeMaso C."/>
            <person name="Dhargay N."/>
            <person name="Dooley K."/>
            <person name="Dooley E."/>
            <person name="Doricent M."/>
            <person name="Dorje P."/>
            <person name="Dorjee K."/>
            <person name="Dupes A."/>
            <person name="Elong R."/>
            <person name="Falk J."/>
            <person name="Farina A."/>
            <person name="Faro S."/>
            <person name="Ferguson D."/>
            <person name="Fisher S."/>
            <person name="Foley C.D."/>
            <person name="Franke A."/>
            <person name="Friedrich D."/>
            <person name="Gadbois L."/>
            <person name="Gearin G."/>
            <person name="Gearin C.R."/>
            <person name="Giannoukos G."/>
            <person name="Goode T."/>
            <person name="Graham J."/>
            <person name="Grandbois E."/>
            <person name="Grewal S."/>
            <person name="Gyaltsen K."/>
            <person name="Hafez N."/>
            <person name="Hagos B."/>
            <person name="Hall J."/>
            <person name="Henson C."/>
            <person name="Hollinger A."/>
            <person name="Honan T."/>
            <person name="Huard M.D."/>
            <person name="Hughes L."/>
            <person name="Hurhula B."/>
            <person name="Husby M.E."/>
            <person name="Kamat A."/>
            <person name="Kanga B."/>
            <person name="Kashin S."/>
            <person name="Khazanovich D."/>
            <person name="Kisner P."/>
            <person name="Lance K."/>
            <person name="Lara M."/>
            <person name="Lee W."/>
            <person name="Lennon N."/>
            <person name="Letendre F."/>
            <person name="LeVine R."/>
            <person name="Lipovsky A."/>
            <person name="Liu X."/>
            <person name="Liu J."/>
            <person name="Liu S."/>
            <person name="Lokyitsang T."/>
            <person name="Lokyitsang Y."/>
            <person name="Lubonja R."/>
            <person name="Lui A."/>
            <person name="MacDonald P."/>
            <person name="Magnisalis V."/>
            <person name="Maru K."/>
            <person name="Matthews C."/>
            <person name="McCusker W."/>
            <person name="McDonough S."/>
            <person name="Mehta T."/>
            <person name="Meldrim J."/>
            <person name="Meneus L."/>
            <person name="Mihai O."/>
            <person name="Mihalev A."/>
            <person name="Mihova T."/>
            <person name="Mittelman R."/>
            <person name="Mlenga V."/>
            <person name="Montmayeur A."/>
            <person name="Mulrain L."/>
            <person name="Navidi A."/>
            <person name="Naylor J."/>
            <person name="Negash T."/>
            <person name="Nguyen T."/>
            <person name="Nguyen N."/>
            <person name="Nicol R."/>
            <person name="Norbu C."/>
            <person name="Norbu N."/>
            <person name="Novod N."/>
            <person name="O'Neill B."/>
            <person name="Osman S."/>
            <person name="Markiewicz E."/>
            <person name="Oyono O.L."/>
            <person name="Patti C."/>
            <person name="Phunkhang P."/>
            <person name="Pierre F."/>
            <person name="Priest M."/>
            <person name="Raghuraman S."/>
            <person name="Rege F."/>
            <person name="Reyes R."/>
            <person name="Rise C."/>
            <person name="Rogov P."/>
            <person name="Ross K."/>
            <person name="Ryan E."/>
            <person name="Settipalli S."/>
            <person name="Shea T."/>
            <person name="Sherpa N."/>
            <person name="Shi L."/>
            <person name="Shih D."/>
            <person name="Sparrow T."/>
            <person name="Spaulding J."/>
            <person name="Stalker J."/>
            <person name="Stange-Thomann N."/>
            <person name="Stavropoulos S."/>
            <person name="Stone C."/>
            <person name="Strader C."/>
            <person name="Tesfaye S."/>
            <person name="Thomson T."/>
            <person name="Thoulutsang Y."/>
            <person name="Thoulutsang D."/>
            <person name="Topham K."/>
            <person name="Topping I."/>
            <person name="Tsamla T."/>
            <person name="Vassiliev H."/>
            <person name="Vo A."/>
            <person name="Wangchuk T."/>
            <person name="Wangdi T."/>
            <person name="Weiand M."/>
            <person name="Wilkinson J."/>
            <person name="Wilson A."/>
            <person name="Yadav S."/>
            <person name="Young G."/>
            <person name="Yu Q."/>
            <person name="Zembek L."/>
            <person name="Zhong D."/>
            <person name="Zimmer A."/>
            <person name="Zwirko Z."/>
            <person name="Jaffe D.B."/>
            <person name="Alvarez P."/>
            <person name="Brockman W."/>
            <person name="Butler J."/>
            <person name="Chin C."/>
            <person name="Gnerre S."/>
            <person name="Grabherr M."/>
            <person name="Kleber M."/>
            <person name="Mauceli E."/>
            <person name="MacCallum I."/>
        </authorList>
    </citation>
    <scope>NUCLEOTIDE SEQUENCE [LARGE SCALE GENOMIC DNA]</scope>
    <source>
        <strain evidence="16">Tucson 15287-2541.00</strain>
    </source>
</reference>
<evidence type="ECO:0000256" key="2">
    <source>
        <dbReference type="ARBA" id="ARBA00002035"/>
    </source>
</evidence>
<dbReference type="GO" id="GO:0004656">
    <property type="term" value="F:procollagen-proline 4-dioxygenase activity"/>
    <property type="evidence" value="ECO:0007669"/>
    <property type="project" value="UniProtKB-EC"/>
</dbReference>
<keyword evidence="13" id="KW-1133">Transmembrane helix</keyword>
<evidence type="ECO:0000259" key="14">
    <source>
        <dbReference type="PROSITE" id="PS51471"/>
    </source>
</evidence>
<dbReference type="Proteomes" id="UP000001070">
    <property type="component" value="Unassembled WGS sequence"/>
</dbReference>
<dbReference type="Gene3D" id="1.25.40.10">
    <property type="entry name" value="Tetratricopeptide repeat domain"/>
    <property type="match status" value="1"/>
</dbReference>
<accession>B4K175</accession>
<evidence type="ECO:0000256" key="1">
    <source>
        <dbReference type="ARBA" id="ARBA00001961"/>
    </source>
</evidence>
<dbReference type="FunCoup" id="B4K175">
    <property type="interactions" value="37"/>
</dbReference>
<dbReference type="InterPro" id="IPR006620">
    <property type="entry name" value="Pro_4_hyd_alph"/>
</dbReference>
<keyword evidence="11" id="KW-0408">Iron</keyword>
<dbReference type="InterPro" id="IPR013547">
    <property type="entry name" value="P4H_N"/>
</dbReference>
<protein>
    <recommendedName>
        <fullName evidence="5">procollagen-proline 4-dioxygenase</fullName>
        <ecNumber evidence="5">1.14.11.2</ecNumber>
    </recommendedName>
</protein>
<dbReference type="SMART" id="SM00702">
    <property type="entry name" value="P4Hc"/>
    <property type="match status" value="1"/>
</dbReference>
<dbReference type="SMR" id="B4K175"/>
<evidence type="ECO:0000256" key="5">
    <source>
        <dbReference type="ARBA" id="ARBA00012269"/>
    </source>
</evidence>
<dbReference type="AlphaFoldDB" id="B4K175"/>